<reference evidence="1 2" key="1">
    <citation type="journal article" date="2014" name="Genome Biol. Evol.">
        <title>The genome of the myxosporean Thelohanellus kitauei shows adaptations to nutrient acquisition within its fish host.</title>
        <authorList>
            <person name="Yang Y."/>
            <person name="Xiong J."/>
            <person name="Zhou Z."/>
            <person name="Huo F."/>
            <person name="Miao W."/>
            <person name="Ran C."/>
            <person name="Liu Y."/>
            <person name="Zhang J."/>
            <person name="Feng J."/>
            <person name="Wang M."/>
            <person name="Wang M."/>
            <person name="Wang L."/>
            <person name="Yao B."/>
        </authorList>
    </citation>
    <scope>NUCLEOTIDE SEQUENCE [LARGE SCALE GENOMIC DNA]</scope>
    <source>
        <strain evidence="1">Wuqing</strain>
    </source>
</reference>
<sequence length="126" mass="14525">MTIKGFDFMFISIDATSVPFHPDSPLRCIRCQHSDGISLSDNSHGIDFSLIRSVDNWGSIDGRSARFCRDSPLRYIWSEQWDGVSLSDDCPLIRLFSPKEEKSKDTEILYPYQRQSAEWYSHAITE</sequence>
<keyword evidence="2" id="KW-1185">Reference proteome</keyword>
<name>A0A0C2MVC3_THEKT</name>
<dbReference type="AlphaFoldDB" id="A0A0C2MVC3"/>
<gene>
    <name evidence="1" type="ORF">RF11_04134</name>
</gene>
<accession>A0A0C2MVC3</accession>
<evidence type="ECO:0000313" key="2">
    <source>
        <dbReference type="Proteomes" id="UP000031668"/>
    </source>
</evidence>
<proteinExistence type="predicted"/>
<protein>
    <submittedName>
        <fullName evidence="1">Uncharacterized protein</fullName>
    </submittedName>
</protein>
<evidence type="ECO:0000313" key="1">
    <source>
        <dbReference type="EMBL" id="KII65592.1"/>
    </source>
</evidence>
<dbReference type="EMBL" id="JWZT01003763">
    <property type="protein sequence ID" value="KII65592.1"/>
    <property type="molecule type" value="Genomic_DNA"/>
</dbReference>
<dbReference type="Proteomes" id="UP000031668">
    <property type="component" value="Unassembled WGS sequence"/>
</dbReference>
<organism evidence="1 2">
    <name type="scientific">Thelohanellus kitauei</name>
    <name type="common">Myxosporean</name>
    <dbReference type="NCBI Taxonomy" id="669202"/>
    <lineage>
        <taxon>Eukaryota</taxon>
        <taxon>Metazoa</taxon>
        <taxon>Cnidaria</taxon>
        <taxon>Myxozoa</taxon>
        <taxon>Myxosporea</taxon>
        <taxon>Bivalvulida</taxon>
        <taxon>Platysporina</taxon>
        <taxon>Myxobolidae</taxon>
        <taxon>Thelohanellus</taxon>
    </lineage>
</organism>
<comment type="caution">
    <text evidence="1">The sequence shown here is derived from an EMBL/GenBank/DDBJ whole genome shotgun (WGS) entry which is preliminary data.</text>
</comment>